<dbReference type="KEGG" id="hja:BST95_08870"/>
<feature type="chain" id="PRO_5042970007" evidence="10">
    <location>
        <begin position="30"/>
        <end position="837"/>
    </location>
</feature>
<accession>A0AAP8SNQ0</accession>
<dbReference type="InterPro" id="IPR012910">
    <property type="entry name" value="Plug_dom"/>
</dbReference>
<dbReference type="Pfam" id="PF00593">
    <property type="entry name" value="TonB_dep_Rec_b-barrel"/>
    <property type="match status" value="1"/>
</dbReference>
<evidence type="ECO:0000256" key="3">
    <source>
        <dbReference type="ARBA" id="ARBA00022452"/>
    </source>
</evidence>
<keyword evidence="3 8" id="KW-1134">Transmembrane beta strand</keyword>
<reference evidence="13 14" key="1">
    <citation type="submission" date="2018-01" db="EMBL/GenBank/DDBJ databases">
        <title>The draft genome sequence of Halioglobus japonicus S1-36.</title>
        <authorList>
            <person name="Du Z.-J."/>
            <person name="Shi M.-J."/>
        </authorList>
    </citation>
    <scope>NUCLEOTIDE SEQUENCE [LARGE SCALE GENOMIC DNA]</scope>
    <source>
        <strain evidence="13 14">S1-36</strain>
    </source>
</reference>
<name>A0AAP8SNQ0_9GAMM</name>
<evidence type="ECO:0000256" key="2">
    <source>
        <dbReference type="ARBA" id="ARBA00022448"/>
    </source>
</evidence>
<dbReference type="Pfam" id="PF07715">
    <property type="entry name" value="Plug"/>
    <property type="match status" value="1"/>
</dbReference>
<keyword evidence="7 8" id="KW-0998">Cell outer membrane</keyword>
<dbReference type="InterPro" id="IPR037066">
    <property type="entry name" value="Plug_dom_sf"/>
</dbReference>
<keyword evidence="2 8" id="KW-0813">Transport</keyword>
<dbReference type="PANTHER" id="PTHR47234">
    <property type="match status" value="1"/>
</dbReference>
<dbReference type="EMBL" id="PKUR01000002">
    <property type="protein sequence ID" value="PLW86343.1"/>
    <property type="molecule type" value="Genomic_DNA"/>
</dbReference>
<dbReference type="Gene3D" id="2.40.170.20">
    <property type="entry name" value="TonB-dependent receptor, beta-barrel domain"/>
    <property type="match status" value="1"/>
</dbReference>
<keyword evidence="5 9" id="KW-0798">TonB box</keyword>
<feature type="signal peptide" evidence="10">
    <location>
        <begin position="1"/>
        <end position="29"/>
    </location>
</feature>
<comment type="caution">
    <text evidence="13">The sequence shown here is derived from an EMBL/GenBank/DDBJ whole genome shotgun (WGS) entry which is preliminary data.</text>
</comment>
<dbReference type="GO" id="GO:0009279">
    <property type="term" value="C:cell outer membrane"/>
    <property type="evidence" value="ECO:0007669"/>
    <property type="project" value="UniProtKB-SubCell"/>
</dbReference>
<evidence type="ECO:0000313" key="13">
    <source>
        <dbReference type="EMBL" id="PLW86343.1"/>
    </source>
</evidence>
<comment type="similarity">
    <text evidence="8 9">Belongs to the TonB-dependent receptor family.</text>
</comment>
<evidence type="ECO:0000256" key="4">
    <source>
        <dbReference type="ARBA" id="ARBA00022692"/>
    </source>
</evidence>
<organism evidence="13 14">
    <name type="scientific">Halioglobus japonicus</name>
    <dbReference type="NCBI Taxonomy" id="930805"/>
    <lineage>
        <taxon>Bacteria</taxon>
        <taxon>Pseudomonadati</taxon>
        <taxon>Pseudomonadota</taxon>
        <taxon>Gammaproteobacteria</taxon>
        <taxon>Cellvibrionales</taxon>
        <taxon>Halieaceae</taxon>
        <taxon>Halioglobus</taxon>
    </lineage>
</organism>
<keyword evidence="14" id="KW-1185">Reference proteome</keyword>
<evidence type="ECO:0000259" key="11">
    <source>
        <dbReference type="Pfam" id="PF00593"/>
    </source>
</evidence>
<dbReference type="Proteomes" id="UP000235162">
    <property type="component" value="Unassembled WGS sequence"/>
</dbReference>
<evidence type="ECO:0000256" key="10">
    <source>
        <dbReference type="SAM" id="SignalP"/>
    </source>
</evidence>
<feature type="domain" description="TonB-dependent receptor-like beta-barrel" evidence="11">
    <location>
        <begin position="364"/>
        <end position="797"/>
    </location>
</feature>
<keyword evidence="6 8" id="KW-0472">Membrane</keyword>
<keyword evidence="4 8" id="KW-0812">Transmembrane</keyword>
<evidence type="ECO:0000256" key="9">
    <source>
        <dbReference type="RuleBase" id="RU003357"/>
    </source>
</evidence>
<evidence type="ECO:0000256" key="6">
    <source>
        <dbReference type="ARBA" id="ARBA00023136"/>
    </source>
</evidence>
<evidence type="ECO:0000256" key="7">
    <source>
        <dbReference type="ARBA" id="ARBA00023237"/>
    </source>
</evidence>
<dbReference type="InterPro" id="IPR039426">
    <property type="entry name" value="TonB-dep_rcpt-like"/>
</dbReference>
<evidence type="ECO:0000256" key="1">
    <source>
        <dbReference type="ARBA" id="ARBA00004571"/>
    </source>
</evidence>
<dbReference type="InterPro" id="IPR000531">
    <property type="entry name" value="Beta-barrel_TonB"/>
</dbReference>
<dbReference type="PROSITE" id="PS52016">
    <property type="entry name" value="TONB_DEPENDENT_REC_3"/>
    <property type="match status" value="1"/>
</dbReference>
<dbReference type="PANTHER" id="PTHR47234:SF3">
    <property type="entry name" value="SECRETIN_TONB SHORT N-TERMINAL DOMAIN-CONTAINING PROTEIN"/>
    <property type="match status" value="1"/>
</dbReference>
<feature type="domain" description="TonB-dependent receptor plug" evidence="12">
    <location>
        <begin position="52"/>
        <end position="173"/>
    </location>
</feature>
<dbReference type="InterPro" id="IPR036942">
    <property type="entry name" value="Beta-barrel_TonB_sf"/>
</dbReference>
<proteinExistence type="inferred from homology"/>
<evidence type="ECO:0000256" key="8">
    <source>
        <dbReference type="PROSITE-ProRule" id="PRU01360"/>
    </source>
</evidence>
<evidence type="ECO:0000313" key="14">
    <source>
        <dbReference type="Proteomes" id="UP000235162"/>
    </source>
</evidence>
<protein>
    <submittedName>
        <fullName evidence="13">TonB-dependent receptor</fullName>
    </submittedName>
</protein>
<dbReference type="SUPFAM" id="SSF56935">
    <property type="entry name" value="Porins"/>
    <property type="match status" value="1"/>
</dbReference>
<gene>
    <name evidence="13" type="ORF">C0029_07910</name>
</gene>
<keyword evidence="10" id="KW-0732">Signal</keyword>
<comment type="subcellular location">
    <subcellularLocation>
        <location evidence="1 8">Cell outer membrane</location>
        <topology evidence="1 8">Multi-pass membrane protein</topology>
    </subcellularLocation>
</comment>
<evidence type="ECO:0000256" key="5">
    <source>
        <dbReference type="ARBA" id="ARBA00023077"/>
    </source>
</evidence>
<evidence type="ECO:0000259" key="12">
    <source>
        <dbReference type="Pfam" id="PF07715"/>
    </source>
</evidence>
<dbReference type="Gene3D" id="2.170.130.10">
    <property type="entry name" value="TonB-dependent receptor, plug domain"/>
    <property type="match status" value="1"/>
</dbReference>
<dbReference type="RefSeq" id="WP_084198957.1">
    <property type="nucleotide sequence ID" value="NZ_BMYL01000002.1"/>
</dbReference>
<dbReference type="AlphaFoldDB" id="A0AAP8SNQ0"/>
<keyword evidence="13" id="KW-0675">Receptor</keyword>
<sequence length="837" mass="90086">MKISTPRKLALAISAQIAVTAGYSQVALAQEGADQLEEVVVTGTRREARSVFDSAAPIDVIGGEEFRNQGASDMTTLLRNSVPSYNVNNQPISDAATVVRPANMRGLASDHTLVLVNSKRRHRAAVISWLGNGVNDGAQGPDISVIPSIAVKQVEVLRDGAAAQYGSDAIAGIVNFILKDYDEGGSIEAKYGQYSEDGDEDLWSVAGNIGLPFTANGFFNASFEYGEAAPTSRSVQRDDAAALIAGGNTDVANPAQIWGNPEVEEDLKTFFNMGVDLNSNNSWYGFGNYASKTVTGGFYFRNPDTRGAVFADSSTGNRLVGDVTGDMSGNCPTDLDPSDAAGLAAVIADPNCFVFNERFPGGFTPSFGADTEDASFVTGVKGTTDGGLYWDVSAGVGYNDADFFIVDTVNASLGPQSPTEFDPGSYTQIEKNFNVDLSYPVAVSFLASDLNIAGGFEWRDEEFEIGIGDQASWEVGPLADQGFSAASNGFPGFGPIAEGDWSRSNIAAYIDFEADVTENLLVAAALRWEDFDDFGTTTNGKIAAHWQIVDSFAVRSTYSTGFRAPTPGQSNAYNVSTEFNLATNELENNGTIPATSAVAALRGGQALDPEESTNFTAGVIWQAGDFSVTVDYFDIDLEDRLGVSQNFVLTDEERQALIDDGVAGANSLQTFRFFTNGIETNTKGFDVVATYELDSSIGLTSFNLAYNQTETSVEDFVEGIIDEVRIQELEEALPETRWNLMANHTMDAWRFMARYSYFDDWYDSEDTLTYDGYGVVDAEIGYTFDSGFAVVLGADNILDETPDRNPNAAAGVGNQYSQWAPGGFNGRFMYARLLYDF</sequence>